<gene>
    <name evidence="10" type="ORF">ACFFGY_00105</name>
</gene>
<evidence type="ECO:0000256" key="4">
    <source>
        <dbReference type="ARBA" id="ARBA00022692"/>
    </source>
</evidence>
<dbReference type="PANTHER" id="PTHR30576:SF0">
    <property type="entry name" value="UNDECAPRENYL-PHOSPHATE N-ACETYLGALACTOSAMINYL 1-PHOSPHATE TRANSFERASE-RELATED"/>
    <property type="match status" value="1"/>
</dbReference>
<evidence type="ECO:0000256" key="3">
    <source>
        <dbReference type="ARBA" id="ARBA00022679"/>
    </source>
</evidence>
<evidence type="ECO:0000256" key="6">
    <source>
        <dbReference type="ARBA" id="ARBA00023136"/>
    </source>
</evidence>
<dbReference type="EMBL" id="JBHLUN010000001">
    <property type="protein sequence ID" value="MFC0406628.1"/>
    <property type="molecule type" value="Genomic_DNA"/>
</dbReference>
<keyword evidence="5 8" id="KW-1133">Transmembrane helix</keyword>
<dbReference type="InterPro" id="IPR003362">
    <property type="entry name" value="Bact_transf"/>
</dbReference>
<keyword evidence="11" id="KW-1185">Reference proteome</keyword>
<evidence type="ECO:0000256" key="8">
    <source>
        <dbReference type="SAM" id="Phobius"/>
    </source>
</evidence>
<organism evidence="10 11">
    <name type="scientific">Roseomonas elaeocarpi</name>
    <dbReference type="NCBI Taxonomy" id="907779"/>
    <lineage>
        <taxon>Bacteria</taxon>
        <taxon>Pseudomonadati</taxon>
        <taxon>Pseudomonadota</taxon>
        <taxon>Alphaproteobacteria</taxon>
        <taxon>Acetobacterales</taxon>
        <taxon>Roseomonadaceae</taxon>
        <taxon>Roseomonas</taxon>
    </lineage>
</organism>
<dbReference type="GO" id="GO:0089702">
    <property type="term" value="F:undecaprenyl-phosphate glucose phosphotransferase activity"/>
    <property type="evidence" value="ECO:0007669"/>
    <property type="project" value="UniProtKB-EC"/>
</dbReference>
<comment type="similarity">
    <text evidence="2">Belongs to the bacterial sugar transferase family.</text>
</comment>
<evidence type="ECO:0000313" key="11">
    <source>
        <dbReference type="Proteomes" id="UP001589865"/>
    </source>
</evidence>
<comment type="subcellular location">
    <subcellularLocation>
        <location evidence="1">Membrane</location>
        <topology evidence="1">Multi-pass membrane protein</topology>
    </subcellularLocation>
</comment>
<comment type="caution">
    <text evidence="10">The sequence shown here is derived from an EMBL/GenBank/DDBJ whole genome shotgun (WGS) entry which is preliminary data.</text>
</comment>
<accession>A0ABV6JLN2</accession>
<dbReference type="Pfam" id="PF13727">
    <property type="entry name" value="CoA_binding_3"/>
    <property type="match status" value="1"/>
</dbReference>
<evidence type="ECO:0000256" key="7">
    <source>
        <dbReference type="ARBA" id="ARBA00023169"/>
    </source>
</evidence>
<proteinExistence type="inferred from homology"/>
<feature type="domain" description="Bacterial sugar transferase" evidence="9">
    <location>
        <begin position="301"/>
        <end position="485"/>
    </location>
</feature>
<sequence length="493" mass="54177">MPGSLKQAGRTLLSVPTGAEPLGAWVDAQADARAVSPSTDPLNFLAGGLIVSDAAVVSLTALFAYMLRHGAAPLPPDLLSTVLLAVALNFNLMQLNGAYGRHLLDGLGPQLLRVAKAWSLVMAALIILGYLTKTSEEYSRLWMIGWFLLALAGCSAIRALALSQVARWRWRGRLARTVAVVDLAGNGEEFARRLRQRGPDEVQLLGVFSPERVARRRNSIEDLIGLARLFRIDEVMLFVSDTSTVKIDAIVRRLGAIPTNIRLCPALPDLIAPPLGLDVVLGSPVVTISRRPMSGWNRVVKRLEDLVLGSLLLVLVAPVMLAVAAAVKLDSPGPALFRQRRHGFNNNDITVLKFRTMRHQAEPESDVKQAERNDARVTRVGQVLRRTSLDELPQLFNVLRGEMSLVGPRPHALSHNDHYAKLIDGYLGRHRVQPGITGWAQVNGFRGETDTVDKMKARVEYDLAYIDNWSVLLDLKILLLTVVTSVTHRDVAY</sequence>
<evidence type="ECO:0000259" key="9">
    <source>
        <dbReference type="Pfam" id="PF02397"/>
    </source>
</evidence>
<dbReference type="NCBIfam" id="TIGR03023">
    <property type="entry name" value="WcaJ_sugtrans"/>
    <property type="match status" value="1"/>
</dbReference>
<feature type="transmembrane region" description="Helical" evidence="8">
    <location>
        <begin position="143"/>
        <end position="161"/>
    </location>
</feature>
<dbReference type="InterPro" id="IPR017475">
    <property type="entry name" value="EPS_sugar_tfrase"/>
</dbReference>
<reference evidence="10 11" key="1">
    <citation type="submission" date="2024-09" db="EMBL/GenBank/DDBJ databases">
        <authorList>
            <person name="Sun Q."/>
            <person name="Mori K."/>
        </authorList>
    </citation>
    <scope>NUCLEOTIDE SEQUENCE [LARGE SCALE GENOMIC DNA]</scope>
    <source>
        <strain evidence="10 11">TBRC 5777</strain>
    </source>
</reference>
<feature type="transmembrane region" description="Helical" evidence="8">
    <location>
        <begin position="306"/>
        <end position="327"/>
    </location>
</feature>
<dbReference type="Proteomes" id="UP001589865">
    <property type="component" value="Unassembled WGS sequence"/>
</dbReference>
<evidence type="ECO:0000256" key="1">
    <source>
        <dbReference type="ARBA" id="ARBA00004141"/>
    </source>
</evidence>
<keyword evidence="4 8" id="KW-0812">Transmembrane</keyword>
<protein>
    <submittedName>
        <fullName evidence="10">Undecaprenyl-phosphate glucose phosphotransferase</fullName>
        <ecNumber evidence="10">2.7.8.31</ecNumber>
    </submittedName>
</protein>
<name>A0ABV6JLN2_9PROT</name>
<dbReference type="NCBIfam" id="TIGR03025">
    <property type="entry name" value="EPS_sugtrans"/>
    <property type="match status" value="1"/>
</dbReference>
<evidence type="ECO:0000313" key="10">
    <source>
        <dbReference type="EMBL" id="MFC0406628.1"/>
    </source>
</evidence>
<dbReference type="EC" id="2.7.8.31" evidence="10"/>
<keyword evidence="3 10" id="KW-0808">Transferase</keyword>
<feature type="transmembrane region" description="Helical" evidence="8">
    <location>
        <begin position="111"/>
        <end position="131"/>
    </location>
</feature>
<evidence type="ECO:0000256" key="5">
    <source>
        <dbReference type="ARBA" id="ARBA00022989"/>
    </source>
</evidence>
<keyword evidence="7" id="KW-0270">Exopolysaccharide synthesis</keyword>
<dbReference type="Pfam" id="PF02397">
    <property type="entry name" value="Bac_transf"/>
    <property type="match status" value="1"/>
</dbReference>
<evidence type="ECO:0000256" key="2">
    <source>
        <dbReference type="ARBA" id="ARBA00006464"/>
    </source>
</evidence>
<feature type="transmembrane region" description="Helical" evidence="8">
    <location>
        <begin position="42"/>
        <end position="66"/>
    </location>
</feature>
<keyword evidence="6 8" id="KW-0472">Membrane</keyword>
<feature type="transmembrane region" description="Helical" evidence="8">
    <location>
        <begin position="78"/>
        <end position="99"/>
    </location>
</feature>
<dbReference type="PANTHER" id="PTHR30576">
    <property type="entry name" value="COLANIC BIOSYNTHESIS UDP-GLUCOSE LIPID CARRIER TRANSFERASE"/>
    <property type="match status" value="1"/>
</dbReference>
<dbReference type="InterPro" id="IPR017473">
    <property type="entry name" value="Undecaprenyl-P_gluc_Ptfrase"/>
</dbReference>
<dbReference type="RefSeq" id="WP_377042300.1">
    <property type="nucleotide sequence ID" value="NZ_JBHLUN010000001.1"/>
</dbReference>